<keyword evidence="4" id="KW-1185">Reference proteome</keyword>
<evidence type="ECO:0000313" key="3">
    <source>
        <dbReference type="EMBL" id="MFB9451175.1"/>
    </source>
</evidence>
<protein>
    <submittedName>
        <fullName evidence="3">Tyrosine-type recombinase/integrase</fullName>
    </submittedName>
</protein>
<proteinExistence type="predicted"/>
<gene>
    <name evidence="3" type="ORF">ACFFTR_49615</name>
</gene>
<name>A0ABV5MQN0_9ACTN</name>
<sequence>MTDAALVRKVLDQLALKTDGKAAAPNTVARKRAVFYGALRYAVELRRLDAHPMDFVQWSAPKNDEEVDRRVVVNPAQARLLLEAVQQKDPRLTAFFGCMYFAALRPAEVLHLRLDDCKLPETGWGSLHLTGSTQRAGQEWSDSGAVMEDRALKHRPANATRIVPAAPELVRLLQQHIDVYGAGPDGRLFVRRYYQYGPVSKETYNRVWRQARATALTESQQRSPLARVP</sequence>
<feature type="domain" description="Tyr recombinase" evidence="2">
    <location>
        <begin position="68"/>
        <end position="229"/>
    </location>
</feature>
<accession>A0ABV5MQN0</accession>
<evidence type="ECO:0000313" key="4">
    <source>
        <dbReference type="Proteomes" id="UP001589608"/>
    </source>
</evidence>
<dbReference type="EMBL" id="JBHMCA010000084">
    <property type="protein sequence ID" value="MFB9451175.1"/>
    <property type="molecule type" value="Genomic_DNA"/>
</dbReference>
<comment type="caution">
    <text evidence="3">The sequence shown here is derived from an EMBL/GenBank/DDBJ whole genome shotgun (WGS) entry which is preliminary data.</text>
</comment>
<keyword evidence="1" id="KW-0233">DNA recombination</keyword>
<dbReference type="SUPFAM" id="SSF56349">
    <property type="entry name" value="DNA breaking-rejoining enzymes"/>
    <property type="match status" value="1"/>
</dbReference>
<evidence type="ECO:0000259" key="2">
    <source>
        <dbReference type="PROSITE" id="PS51898"/>
    </source>
</evidence>
<dbReference type="InterPro" id="IPR002104">
    <property type="entry name" value="Integrase_catalytic"/>
</dbReference>
<dbReference type="InterPro" id="IPR013762">
    <property type="entry name" value="Integrase-like_cat_sf"/>
</dbReference>
<dbReference type="Gene3D" id="1.10.443.10">
    <property type="entry name" value="Intergrase catalytic core"/>
    <property type="match status" value="1"/>
</dbReference>
<reference evidence="3 4" key="1">
    <citation type="submission" date="2024-09" db="EMBL/GenBank/DDBJ databases">
        <authorList>
            <person name="Sun Q."/>
            <person name="Mori K."/>
        </authorList>
    </citation>
    <scope>NUCLEOTIDE SEQUENCE [LARGE SCALE GENOMIC DNA]</scope>
    <source>
        <strain evidence="3 4">JCM 3307</strain>
    </source>
</reference>
<dbReference type="PROSITE" id="PS51898">
    <property type="entry name" value="TYR_RECOMBINASE"/>
    <property type="match status" value="1"/>
</dbReference>
<dbReference type="RefSeq" id="WP_343217112.1">
    <property type="nucleotide sequence ID" value="NZ_CP061913.1"/>
</dbReference>
<evidence type="ECO:0000256" key="1">
    <source>
        <dbReference type="ARBA" id="ARBA00023172"/>
    </source>
</evidence>
<dbReference type="InterPro" id="IPR011010">
    <property type="entry name" value="DNA_brk_join_enz"/>
</dbReference>
<dbReference type="Proteomes" id="UP001589608">
    <property type="component" value="Unassembled WGS sequence"/>
</dbReference>
<organism evidence="3 4">
    <name type="scientific">Dactylosporangium vinaceum</name>
    <dbReference type="NCBI Taxonomy" id="53362"/>
    <lineage>
        <taxon>Bacteria</taxon>
        <taxon>Bacillati</taxon>
        <taxon>Actinomycetota</taxon>
        <taxon>Actinomycetes</taxon>
        <taxon>Micromonosporales</taxon>
        <taxon>Micromonosporaceae</taxon>
        <taxon>Dactylosporangium</taxon>
    </lineage>
</organism>